<keyword evidence="5" id="KW-0560">Oxidoreductase</keyword>
<dbReference type="PANTHER" id="PTHR46300">
    <property type="entry name" value="P450, PUTATIVE (EUROFUNG)-RELATED-RELATED"/>
    <property type="match status" value="1"/>
</dbReference>
<feature type="non-terminal residue" evidence="8">
    <location>
        <position position="1"/>
    </location>
</feature>
<organism evidence="8 9">
    <name type="scientific">Athelia psychrophila</name>
    <dbReference type="NCBI Taxonomy" id="1759441"/>
    <lineage>
        <taxon>Eukaryota</taxon>
        <taxon>Fungi</taxon>
        <taxon>Dikarya</taxon>
        <taxon>Basidiomycota</taxon>
        <taxon>Agaricomycotina</taxon>
        <taxon>Agaricomycetes</taxon>
        <taxon>Agaricomycetidae</taxon>
        <taxon>Atheliales</taxon>
        <taxon>Atheliaceae</taxon>
        <taxon>Athelia</taxon>
    </lineage>
</organism>
<keyword evidence="9" id="KW-1185">Reference proteome</keyword>
<dbReference type="Gene3D" id="1.10.630.10">
    <property type="entry name" value="Cytochrome P450"/>
    <property type="match status" value="1"/>
</dbReference>
<dbReference type="OrthoDB" id="2789670at2759"/>
<evidence type="ECO:0000313" key="9">
    <source>
        <dbReference type="Proteomes" id="UP000076532"/>
    </source>
</evidence>
<evidence type="ECO:0000313" key="8">
    <source>
        <dbReference type="EMBL" id="KZP23245.1"/>
    </source>
</evidence>
<evidence type="ECO:0000256" key="6">
    <source>
        <dbReference type="ARBA" id="ARBA00023004"/>
    </source>
</evidence>
<evidence type="ECO:0000256" key="7">
    <source>
        <dbReference type="ARBA" id="ARBA00023033"/>
    </source>
</evidence>
<sequence length="54" mass="5797">FGGEASLPYISTIINECLRWAAVTPIAIPPQLAKDDEYPGYHLPARTALIPTSG</sequence>
<dbReference type="Proteomes" id="UP000076532">
    <property type="component" value="Unassembled WGS sequence"/>
</dbReference>
<dbReference type="AlphaFoldDB" id="A0A166LRD3"/>
<dbReference type="Pfam" id="PF00067">
    <property type="entry name" value="p450"/>
    <property type="match status" value="1"/>
</dbReference>
<gene>
    <name evidence="8" type="ORF">FIBSPDRAFT_737741</name>
</gene>
<reference evidence="8 9" key="1">
    <citation type="journal article" date="2016" name="Mol. Biol. Evol.">
        <title>Comparative Genomics of Early-Diverging Mushroom-Forming Fungi Provides Insights into the Origins of Lignocellulose Decay Capabilities.</title>
        <authorList>
            <person name="Nagy L.G."/>
            <person name="Riley R."/>
            <person name="Tritt A."/>
            <person name="Adam C."/>
            <person name="Daum C."/>
            <person name="Floudas D."/>
            <person name="Sun H."/>
            <person name="Yadav J.S."/>
            <person name="Pangilinan J."/>
            <person name="Larsson K.H."/>
            <person name="Matsuura K."/>
            <person name="Barry K."/>
            <person name="Labutti K."/>
            <person name="Kuo R."/>
            <person name="Ohm R.A."/>
            <person name="Bhattacharya S.S."/>
            <person name="Shirouzu T."/>
            <person name="Yoshinaga Y."/>
            <person name="Martin F.M."/>
            <person name="Grigoriev I.V."/>
            <person name="Hibbett D.S."/>
        </authorList>
    </citation>
    <scope>NUCLEOTIDE SEQUENCE [LARGE SCALE GENOMIC DNA]</scope>
    <source>
        <strain evidence="8 9">CBS 109695</strain>
    </source>
</reference>
<evidence type="ECO:0000256" key="4">
    <source>
        <dbReference type="ARBA" id="ARBA00022723"/>
    </source>
</evidence>
<dbReference type="STRING" id="436010.A0A166LRD3"/>
<keyword evidence="7" id="KW-0503">Monooxygenase</keyword>
<dbReference type="InterPro" id="IPR001128">
    <property type="entry name" value="Cyt_P450"/>
</dbReference>
<keyword evidence="3" id="KW-0349">Heme</keyword>
<dbReference type="GO" id="GO:0020037">
    <property type="term" value="F:heme binding"/>
    <property type="evidence" value="ECO:0007669"/>
    <property type="project" value="InterPro"/>
</dbReference>
<keyword evidence="6" id="KW-0408">Iron</keyword>
<dbReference type="GO" id="GO:0005506">
    <property type="term" value="F:iron ion binding"/>
    <property type="evidence" value="ECO:0007669"/>
    <property type="project" value="InterPro"/>
</dbReference>
<evidence type="ECO:0000256" key="1">
    <source>
        <dbReference type="ARBA" id="ARBA00001971"/>
    </source>
</evidence>
<evidence type="ECO:0000256" key="2">
    <source>
        <dbReference type="ARBA" id="ARBA00010617"/>
    </source>
</evidence>
<proteinExistence type="inferred from homology"/>
<keyword evidence="4" id="KW-0479">Metal-binding</keyword>
<dbReference type="InterPro" id="IPR050364">
    <property type="entry name" value="Cytochrome_P450_fung"/>
</dbReference>
<evidence type="ECO:0008006" key="10">
    <source>
        <dbReference type="Google" id="ProtNLM"/>
    </source>
</evidence>
<dbReference type="SUPFAM" id="SSF48264">
    <property type="entry name" value="Cytochrome P450"/>
    <property type="match status" value="1"/>
</dbReference>
<evidence type="ECO:0000256" key="3">
    <source>
        <dbReference type="ARBA" id="ARBA00022617"/>
    </source>
</evidence>
<dbReference type="InterPro" id="IPR036396">
    <property type="entry name" value="Cyt_P450_sf"/>
</dbReference>
<dbReference type="EMBL" id="KV417533">
    <property type="protein sequence ID" value="KZP23245.1"/>
    <property type="molecule type" value="Genomic_DNA"/>
</dbReference>
<comment type="similarity">
    <text evidence="2">Belongs to the cytochrome P450 family.</text>
</comment>
<protein>
    <recommendedName>
        <fullName evidence="10">Cytochrome P450</fullName>
    </recommendedName>
</protein>
<evidence type="ECO:0000256" key="5">
    <source>
        <dbReference type="ARBA" id="ARBA00023002"/>
    </source>
</evidence>
<accession>A0A166LRD3</accession>
<dbReference type="GO" id="GO:0016705">
    <property type="term" value="F:oxidoreductase activity, acting on paired donors, with incorporation or reduction of molecular oxygen"/>
    <property type="evidence" value="ECO:0007669"/>
    <property type="project" value="InterPro"/>
</dbReference>
<dbReference type="GO" id="GO:0004497">
    <property type="term" value="F:monooxygenase activity"/>
    <property type="evidence" value="ECO:0007669"/>
    <property type="project" value="UniProtKB-KW"/>
</dbReference>
<comment type="cofactor">
    <cofactor evidence="1">
        <name>heme</name>
        <dbReference type="ChEBI" id="CHEBI:30413"/>
    </cofactor>
</comment>
<name>A0A166LRD3_9AGAM</name>